<dbReference type="Pfam" id="PF00805">
    <property type="entry name" value="Pentapeptide"/>
    <property type="match status" value="5"/>
</dbReference>
<accession>A0A516SK29</accession>
<reference evidence="5" key="1">
    <citation type="submission" date="2019-07" db="EMBL/GenBank/DDBJ databases">
        <title>Chitinimonas sp. nov., isolated from Ny-Alesund, arctica soil.</title>
        <authorList>
            <person name="Xu Q."/>
            <person name="Peng F."/>
        </authorList>
    </citation>
    <scope>NUCLEOTIDE SEQUENCE [LARGE SCALE GENOMIC DNA]</scope>
    <source>
        <strain evidence="5">R3-44</strain>
    </source>
</reference>
<dbReference type="InterPro" id="IPR018683">
    <property type="entry name" value="DUF2169"/>
</dbReference>
<evidence type="ECO:0000313" key="5">
    <source>
        <dbReference type="Proteomes" id="UP000317550"/>
    </source>
</evidence>
<dbReference type="InterPro" id="IPR001646">
    <property type="entry name" value="5peptide_repeat"/>
</dbReference>
<feature type="region of interest" description="Disordered" evidence="2">
    <location>
        <begin position="445"/>
        <end position="476"/>
    </location>
</feature>
<evidence type="ECO:0000313" key="4">
    <source>
        <dbReference type="EMBL" id="QDQ28504.1"/>
    </source>
</evidence>
<dbReference type="RefSeq" id="WP_144279887.1">
    <property type="nucleotide sequence ID" value="NZ_CP041730.1"/>
</dbReference>
<dbReference type="EMBL" id="CP041730">
    <property type="protein sequence ID" value="QDQ28504.1"/>
    <property type="molecule type" value="Genomic_DNA"/>
</dbReference>
<gene>
    <name evidence="4" type="ORF">FNU76_20265</name>
</gene>
<sequence length="880" mass="94793">MKIVKPASLGLLQRPYRYQGQDRLAIAALGFFPLGRPTLRFLDEAAQWRAVLAALPPGKPIDELFAMPNGQLLLAGAAYAPGGVPVESLQVRVGMGGVDKRLTVLGERRWFYGPWYRQTAPQAFVRMPLDEAHAYGGPGHPQNPLGRGYTGNPLAGWLGRNEGELPNVEDLQRPVRGHVRPLPPAGFGPLDPSRQPRLGWAGQYDRAWLLDEAPGLARDLDPRFFQTAPADQWQDGPWRGDEHYRLENLHADHPLIEGQLPGFAARAFVRDQADGQVREAGMRLDTVWFLPDALLGVAVFHGELAITHIDGLDLDAVMVGYEPLDAPREPAHYQAVLQLRTALDSAIHQVLREDQLAPAWPEDIKQERAAQSAARLAARRERRQALRDEYLAEAQAQAGVQPQPALPPLLAELAELEIDFEAIATGEADTAAFIAQATELAERAKREGEARLAEQAAQQAPPAPLDPEEERRRRYARAAEPAWDLLGEPAPPGPLNAQLDHALGQGALTPRQHAAALAGQARLPALRRQGRCMRLHAAEPAPSPELAAWLGGQVRQWRLAGVPLVGRDLAGADLAGMDLRGADLREACFERADLRGAQLAGADLRAAGFAGAQLQAADLRGCRLQGANFSDCEAADACFDDADLSRALGLGGDFGGASFRRAKLDDALFRQANLTAASLCGASLVRTLLAEIRADASQWQGAKLVQAILMQAQLAGADFSGAELQRVVLLDAVLDGGCWEASGLDRCVALGASAVGLRAAGMQARGCGWRKVNWQAADLRAVRFVDCDLGEGDFSGAILAHGLFARCLLHGACLQDCQAQAANFLQAMCRGADFRRADLRDASLRQAVMDGADLRGAQLAGSLLDAVVVQRLNHRSEAIA</sequence>
<dbReference type="PANTHER" id="PTHR47485:SF1">
    <property type="entry name" value="THYLAKOID LUMENAL 17.4 KDA PROTEIN, CHLOROPLASTIC"/>
    <property type="match status" value="1"/>
</dbReference>
<dbReference type="PANTHER" id="PTHR47485">
    <property type="entry name" value="THYLAKOID LUMENAL 17.4 KDA PROTEIN, CHLOROPLASTIC"/>
    <property type="match status" value="1"/>
</dbReference>
<dbReference type="Proteomes" id="UP000317550">
    <property type="component" value="Chromosome"/>
</dbReference>
<protein>
    <submittedName>
        <fullName evidence="4">DUF2169 domain-containing protein</fullName>
    </submittedName>
</protein>
<dbReference type="AlphaFoldDB" id="A0A516SK29"/>
<dbReference type="OrthoDB" id="2579959at2"/>
<dbReference type="KEGG" id="cari:FNU76_20265"/>
<dbReference type="SUPFAM" id="SSF141571">
    <property type="entry name" value="Pentapeptide repeat-like"/>
    <property type="match status" value="2"/>
</dbReference>
<feature type="domain" description="DUF2169" evidence="3">
    <location>
        <begin position="20"/>
        <end position="299"/>
    </location>
</feature>
<evidence type="ECO:0000256" key="2">
    <source>
        <dbReference type="SAM" id="MobiDB-lite"/>
    </source>
</evidence>
<keyword evidence="1" id="KW-0677">Repeat</keyword>
<proteinExistence type="predicted"/>
<organism evidence="4 5">
    <name type="scientific">Chitinimonas arctica</name>
    <dbReference type="NCBI Taxonomy" id="2594795"/>
    <lineage>
        <taxon>Bacteria</taxon>
        <taxon>Pseudomonadati</taxon>
        <taxon>Pseudomonadota</taxon>
        <taxon>Betaproteobacteria</taxon>
        <taxon>Neisseriales</taxon>
        <taxon>Chitinibacteraceae</taxon>
        <taxon>Chitinimonas</taxon>
    </lineage>
</organism>
<evidence type="ECO:0000256" key="1">
    <source>
        <dbReference type="ARBA" id="ARBA00022737"/>
    </source>
</evidence>
<keyword evidence="5" id="KW-1185">Reference proteome</keyword>
<dbReference type="Pfam" id="PF09937">
    <property type="entry name" value="DUF2169"/>
    <property type="match status" value="1"/>
</dbReference>
<evidence type="ECO:0000259" key="3">
    <source>
        <dbReference type="Pfam" id="PF09937"/>
    </source>
</evidence>
<dbReference type="Gene3D" id="2.160.20.80">
    <property type="entry name" value="E3 ubiquitin-protein ligase SopA"/>
    <property type="match status" value="2"/>
</dbReference>
<name>A0A516SK29_9NEIS</name>